<dbReference type="CDD" id="cd00063">
    <property type="entry name" value="FN3"/>
    <property type="match status" value="2"/>
</dbReference>
<keyword evidence="5" id="KW-0732">Signal</keyword>
<reference evidence="9" key="1">
    <citation type="journal article" date="2019" name="Int. J. Syst. Evol. Microbiol.">
        <title>The Global Catalogue of Microorganisms (GCM) 10K type strain sequencing project: providing services to taxonomists for standard genome sequencing and annotation.</title>
        <authorList>
            <consortium name="The Broad Institute Genomics Platform"/>
            <consortium name="The Broad Institute Genome Sequencing Center for Infectious Disease"/>
            <person name="Wu L."/>
            <person name="Ma J."/>
        </authorList>
    </citation>
    <scope>NUCLEOTIDE SEQUENCE [LARGE SCALE GENOMIC DNA]</scope>
    <source>
        <strain evidence="9">CGMCC 4.7289</strain>
    </source>
</reference>
<dbReference type="InterPro" id="IPR012938">
    <property type="entry name" value="Glc/Sorbosone_DH"/>
</dbReference>
<evidence type="ECO:0000313" key="8">
    <source>
        <dbReference type="EMBL" id="MFC4134447.1"/>
    </source>
</evidence>
<dbReference type="InterPro" id="IPR011042">
    <property type="entry name" value="6-blade_b-propeller_TolB-like"/>
</dbReference>
<accession>A0ABV8LTS3</accession>
<dbReference type="RefSeq" id="WP_253761400.1">
    <property type="nucleotide sequence ID" value="NZ_JAMZDZ010000001.1"/>
</dbReference>
<dbReference type="PROSITE" id="PS50853">
    <property type="entry name" value="FN3"/>
    <property type="match status" value="2"/>
</dbReference>
<dbReference type="InterPro" id="IPR008914">
    <property type="entry name" value="PEBP"/>
</dbReference>
<dbReference type="CDD" id="cd00865">
    <property type="entry name" value="PEBP_bact_arch"/>
    <property type="match status" value="1"/>
</dbReference>
<dbReference type="SUPFAM" id="SSF49785">
    <property type="entry name" value="Galactose-binding domain-like"/>
    <property type="match status" value="2"/>
</dbReference>
<dbReference type="InterPro" id="IPR005084">
    <property type="entry name" value="CBM6"/>
</dbReference>
<dbReference type="InterPro" id="IPR036116">
    <property type="entry name" value="FN3_sf"/>
</dbReference>
<feature type="chain" id="PRO_5045062308" evidence="5">
    <location>
        <begin position="30"/>
        <end position="969"/>
    </location>
</feature>
<evidence type="ECO:0000256" key="5">
    <source>
        <dbReference type="SAM" id="SignalP"/>
    </source>
</evidence>
<protein>
    <submittedName>
        <fullName evidence="8">YbhB/YbcL family Raf kinase inhibitor-like protein</fullName>
    </submittedName>
</protein>
<dbReference type="PANTHER" id="PTHR19328:SF13">
    <property type="entry name" value="HIPL1 PROTEIN"/>
    <property type="match status" value="1"/>
</dbReference>
<keyword evidence="3" id="KW-0624">Polysaccharide degradation</keyword>
<dbReference type="SUPFAM" id="SSF50952">
    <property type="entry name" value="Soluble quinoprotein glucose dehydrogenase"/>
    <property type="match status" value="1"/>
</dbReference>
<keyword evidence="2" id="KW-0378">Hydrolase</keyword>
<evidence type="ECO:0000313" key="9">
    <source>
        <dbReference type="Proteomes" id="UP001595816"/>
    </source>
</evidence>
<comment type="similarity">
    <text evidence="1">Belongs to the UPF0098 family.</text>
</comment>
<feature type="domain" description="Fibronectin type-III" evidence="6">
    <location>
        <begin position="297"/>
        <end position="384"/>
    </location>
</feature>
<dbReference type="Gene3D" id="3.90.280.10">
    <property type="entry name" value="PEBP-like"/>
    <property type="match status" value="1"/>
</dbReference>
<dbReference type="EMBL" id="JBHSAY010000015">
    <property type="protein sequence ID" value="MFC4134447.1"/>
    <property type="molecule type" value="Genomic_DNA"/>
</dbReference>
<dbReference type="InterPro" id="IPR003961">
    <property type="entry name" value="FN3_dom"/>
</dbReference>
<evidence type="ECO:0000256" key="1">
    <source>
        <dbReference type="ARBA" id="ARBA00007120"/>
    </source>
</evidence>
<dbReference type="InterPro" id="IPR036610">
    <property type="entry name" value="PEBP-like_sf"/>
</dbReference>
<dbReference type="InterPro" id="IPR008979">
    <property type="entry name" value="Galactose-bd-like_sf"/>
</dbReference>
<organism evidence="8 9">
    <name type="scientific">Hamadaea flava</name>
    <dbReference type="NCBI Taxonomy" id="1742688"/>
    <lineage>
        <taxon>Bacteria</taxon>
        <taxon>Bacillati</taxon>
        <taxon>Actinomycetota</taxon>
        <taxon>Actinomycetes</taxon>
        <taxon>Micromonosporales</taxon>
        <taxon>Micromonosporaceae</taxon>
        <taxon>Hamadaea</taxon>
    </lineage>
</organism>
<feature type="signal peptide" evidence="5">
    <location>
        <begin position="1"/>
        <end position="29"/>
    </location>
</feature>
<dbReference type="CDD" id="cd04082">
    <property type="entry name" value="CBM35_pectate_lyase-like"/>
    <property type="match status" value="2"/>
</dbReference>
<proteinExistence type="inferred from homology"/>
<dbReference type="Proteomes" id="UP001595816">
    <property type="component" value="Unassembled WGS sequence"/>
</dbReference>
<feature type="domain" description="CBM6" evidence="7">
    <location>
        <begin position="32"/>
        <end position="157"/>
    </location>
</feature>
<dbReference type="Pfam" id="PF07995">
    <property type="entry name" value="GSDH"/>
    <property type="match status" value="1"/>
</dbReference>
<gene>
    <name evidence="8" type="ORF">ACFOZ4_27870</name>
</gene>
<dbReference type="InterPro" id="IPR013783">
    <property type="entry name" value="Ig-like_fold"/>
</dbReference>
<dbReference type="Gene3D" id="2.60.40.10">
    <property type="entry name" value="Immunoglobulins"/>
    <property type="match status" value="2"/>
</dbReference>
<dbReference type="Pfam" id="PF01161">
    <property type="entry name" value="PBP"/>
    <property type="match status" value="1"/>
</dbReference>
<dbReference type="Pfam" id="PF03422">
    <property type="entry name" value="CBM_6"/>
    <property type="match status" value="2"/>
</dbReference>
<dbReference type="InterPro" id="IPR011041">
    <property type="entry name" value="Quinoprot_gluc/sorb_DH_b-prop"/>
</dbReference>
<sequence>MRGRARRVCSTLAAGLLMTALAPAIPAAAAPTRFEAEDAPAVCDGTIDSNWTGFSGTGFCNTANAVGGSVTWTVSSPNAGTAVLSLRYANGTTTDRPADVLVNGTAAASAVSFAGTGAWTTWVTKTVSVPVVAGTNTIKLAATTANGDANIDYLEFEAPPSFTDYQAEDAVIMSGVVESNHTGYTGSGFVNGDNAVGSGVEWTVGVPSAGIYPVTLRYSNGTTVDRPMDVSVNGTVAAPGISFPSTTDWDTWADRTVSLSLTAGTNKIKAAATTVNGGPNLDRLRVTAPADTQPPTAPANLRVVGEVRPYGVDLAWDAATDNVGVAQYKVYNGGNIVQVVGGNITTATLALTPNTTYVITVLAYDAVGNASQASNNVPITTPPSDDTTPPSQPSGVRTTNVAATSVSLAWTASTDDIGVTGYHVFKDGVQFATVPDLTATADSLTPSTTYVFSVEAFDANGNVSARSAGLSVTTTAGGTGGTGGDPVLDRTVNAAMDLPWGIGFLPDGTALVAERDRFEIVKVTSAGQRTVIGKITEAVTTSGEGGLLGLAVSPTFASDHYVYVMHTAASDNRVVRFKYENGAIGAREALVTGIAKNRFHNGGRIKFGPDGYLYITTGDAQDGTKAQNLSSLNGKILRVTPTGAAAPGNPFGTRVYSYGHRNPQGLAWDSAGRLWESEFGDSTFDELNLIKPGANYGWPTCEGSCSTSGMTNPVRTWDVASASPSGLEIVNDWIYMAAVRGGRLWVMHITGSTTDTPRAFFNGTWGRLRTIVKTPDGGLWLTSTNNDKDGGTPSTLDNVIVRLKFATPPFALTSTAFANNGSIPTKYTCQQDGVSGNDISPPMSWGPGTTAAKSYAIVLIDTANSNKHWVIWDLPASRTFLPEGLGLGFSVPGISGAKQKGMSTGDKALQYFGPCPGGTSHLYEFRLYALNVATLPGVDSSSSVAAVETAILANDIATTKLAGNSAAHT</sequence>
<comment type="caution">
    <text evidence="8">The sequence shown here is derived from an EMBL/GenBank/DDBJ whole genome shotgun (WGS) entry which is preliminary data.</text>
</comment>
<dbReference type="SUPFAM" id="SSF49265">
    <property type="entry name" value="Fibronectin type III"/>
    <property type="match status" value="1"/>
</dbReference>
<keyword evidence="8" id="KW-0649">Protein kinase inhibitor</keyword>
<keyword evidence="9" id="KW-1185">Reference proteome</keyword>
<evidence type="ECO:0000256" key="2">
    <source>
        <dbReference type="ARBA" id="ARBA00023295"/>
    </source>
</evidence>
<feature type="region of interest" description="Disordered" evidence="4">
    <location>
        <begin position="375"/>
        <end position="398"/>
    </location>
</feature>
<keyword evidence="3" id="KW-0119">Carbohydrate metabolism</keyword>
<feature type="domain" description="Fibronectin type-III" evidence="6">
    <location>
        <begin position="389"/>
        <end position="477"/>
    </location>
</feature>
<dbReference type="InterPro" id="IPR005247">
    <property type="entry name" value="YbhB_YbcL/LppC-like"/>
</dbReference>
<dbReference type="PANTHER" id="PTHR19328">
    <property type="entry name" value="HEDGEHOG-INTERACTING PROTEIN"/>
    <property type="match status" value="1"/>
</dbReference>
<name>A0ABV8LTS3_9ACTN</name>
<dbReference type="NCBIfam" id="TIGR00481">
    <property type="entry name" value="YbhB/YbcL family Raf kinase inhibitor-like protein"/>
    <property type="match status" value="1"/>
</dbReference>
<evidence type="ECO:0000256" key="3">
    <source>
        <dbReference type="ARBA" id="ARBA00023326"/>
    </source>
</evidence>
<keyword evidence="2" id="KW-0326">Glycosidase</keyword>
<feature type="domain" description="CBM6" evidence="7">
    <location>
        <begin position="163"/>
        <end position="287"/>
    </location>
</feature>
<dbReference type="SMART" id="SM00060">
    <property type="entry name" value="FN3"/>
    <property type="match status" value="2"/>
</dbReference>
<dbReference type="GO" id="GO:0004860">
    <property type="term" value="F:protein kinase inhibitor activity"/>
    <property type="evidence" value="ECO:0007669"/>
    <property type="project" value="UniProtKB-KW"/>
</dbReference>
<dbReference type="Gene3D" id="2.60.120.260">
    <property type="entry name" value="Galactose-binding domain-like"/>
    <property type="match status" value="2"/>
</dbReference>
<dbReference type="Pfam" id="PF00041">
    <property type="entry name" value="fn3"/>
    <property type="match status" value="1"/>
</dbReference>
<dbReference type="PROSITE" id="PS51175">
    <property type="entry name" value="CBM6"/>
    <property type="match status" value="2"/>
</dbReference>
<evidence type="ECO:0000259" key="6">
    <source>
        <dbReference type="PROSITE" id="PS50853"/>
    </source>
</evidence>
<evidence type="ECO:0000259" key="7">
    <source>
        <dbReference type="PROSITE" id="PS51175"/>
    </source>
</evidence>
<dbReference type="Gene3D" id="2.120.10.30">
    <property type="entry name" value="TolB, C-terminal domain"/>
    <property type="match status" value="1"/>
</dbReference>
<evidence type="ECO:0000256" key="4">
    <source>
        <dbReference type="SAM" id="MobiDB-lite"/>
    </source>
</evidence>
<dbReference type="SUPFAM" id="SSF49777">
    <property type="entry name" value="PEBP-like"/>
    <property type="match status" value="1"/>
</dbReference>